<organism evidence="7">
    <name type="scientific">Deinococcus sonorensis KR-87</name>
    <dbReference type="NCBI Taxonomy" id="694439"/>
    <lineage>
        <taxon>Bacteria</taxon>
        <taxon>Thermotogati</taxon>
        <taxon>Deinococcota</taxon>
        <taxon>Deinococci</taxon>
        <taxon>Deinococcales</taxon>
        <taxon>Deinococcaceae</taxon>
        <taxon>Deinococcus</taxon>
    </lineage>
</organism>
<evidence type="ECO:0000256" key="5">
    <source>
        <dbReference type="SAM" id="SignalP"/>
    </source>
</evidence>
<feature type="chain" id="PRO_5043672343" evidence="5">
    <location>
        <begin position="30"/>
        <end position="263"/>
    </location>
</feature>
<gene>
    <name evidence="7" type="ORF">ABOD76_07325</name>
</gene>
<dbReference type="EMBL" id="CP158299">
    <property type="protein sequence ID" value="XBV86104.1"/>
    <property type="molecule type" value="Genomic_DNA"/>
</dbReference>
<dbReference type="RefSeq" id="WP_350244155.1">
    <property type="nucleotide sequence ID" value="NZ_CP158299.1"/>
</dbReference>
<dbReference type="KEGG" id="dsc:ABOD76_07325"/>
<name>A0AAU7UC96_9DEIO</name>
<protein>
    <submittedName>
        <fullName evidence="7">ABC transporter substrate-binding protein</fullName>
    </submittedName>
</protein>
<dbReference type="InterPro" id="IPR018313">
    <property type="entry name" value="SBP_3_CS"/>
</dbReference>
<proteinExistence type="inferred from homology"/>
<evidence type="ECO:0000256" key="1">
    <source>
        <dbReference type="ARBA" id="ARBA00004196"/>
    </source>
</evidence>
<evidence type="ECO:0000259" key="6">
    <source>
        <dbReference type="SMART" id="SM00062"/>
    </source>
</evidence>
<feature type="signal peptide" evidence="5">
    <location>
        <begin position="1"/>
        <end position="29"/>
    </location>
</feature>
<evidence type="ECO:0000256" key="2">
    <source>
        <dbReference type="ARBA" id="ARBA00010333"/>
    </source>
</evidence>
<evidence type="ECO:0000256" key="3">
    <source>
        <dbReference type="ARBA" id="ARBA00022729"/>
    </source>
</evidence>
<comment type="subcellular location">
    <subcellularLocation>
        <location evidence="1">Cell envelope</location>
    </subcellularLocation>
</comment>
<sequence length="263" mass="28298">MHRSLLRRTLPLTVLSLLAALTAGSAAQARPLSAIRASGVLRVIAPADLPPFSYVAGGTDVGFEIDLITAIASDMNLKVEVQHAPSNQLFQALQDDRADVALAALAITSTREQRVDFTQPTLCAGVSVISSDPKLQLHTDLQGHTIGVPAGTIIESYVQHLAFQKSVRVYPTISDVTLALFAHQIDATFGYTIMKPVLAKLYPKYPVVFGPALFNVPIGMATAQDNATTRSALNLGLIRVTHDGRYEKLSQTYFGTDVRCKKG</sequence>
<dbReference type="InterPro" id="IPR001638">
    <property type="entry name" value="Solute-binding_3/MltF_N"/>
</dbReference>
<dbReference type="SUPFAM" id="SSF53850">
    <property type="entry name" value="Periplasmic binding protein-like II"/>
    <property type="match status" value="1"/>
</dbReference>
<keyword evidence="3 5" id="KW-0732">Signal</keyword>
<evidence type="ECO:0000313" key="7">
    <source>
        <dbReference type="EMBL" id="XBV86104.1"/>
    </source>
</evidence>
<reference evidence="7" key="1">
    <citation type="submission" date="2024-06" db="EMBL/GenBank/DDBJ databases">
        <title>Draft Genome Sequence of Deinococcus sonorensis Type Strain KR-87, a Biofilm Producing Representative of the Genus Deinococcus.</title>
        <authorList>
            <person name="Boren L.S."/>
            <person name="Grosso R.A."/>
            <person name="Hugenberg-Cox A.N."/>
            <person name="Hill J.T.E."/>
            <person name="Albert C.M."/>
            <person name="Tuohy J.M."/>
        </authorList>
    </citation>
    <scope>NUCLEOTIDE SEQUENCE</scope>
    <source>
        <strain evidence="7">KR-87</strain>
    </source>
</reference>
<dbReference type="CDD" id="cd13530">
    <property type="entry name" value="PBP2_peptides_like"/>
    <property type="match status" value="1"/>
</dbReference>
<evidence type="ECO:0000256" key="4">
    <source>
        <dbReference type="RuleBase" id="RU003744"/>
    </source>
</evidence>
<comment type="similarity">
    <text evidence="2 4">Belongs to the bacterial solute-binding protein 3 family.</text>
</comment>
<dbReference type="AlphaFoldDB" id="A0AAU7UC96"/>
<dbReference type="SMART" id="SM00062">
    <property type="entry name" value="PBPb"/>
    <property type="match status" value="1"/>
</dbReference>
<dbReference type="Gene3D" id="3.40.190.10">
    <property type="entry name" value="Periplasmic binding protein-like II"/>
    <property type="match status" value="2"/>
</dbReference>
<feature type="domain" description="Solute-binding protein family 3/N-terminal" evidence="6">
    <location>
        <begin position="40"/>
        <end position="257"/>
    </location>
</feature>
<dbReference type="Pfam" id="PF00497">
    <property type="entry name" value="SBP_bac_3"/>
    <property type="match status" value="1"/>
</dbReference>
<dbReference type="PANTHER" id="PTHR35936">
    <property type="entry name" value="MEMBRANE-BOUND LYTIC MUREIN TRANSGLYCOSYLASE F"/>
    <property type="match status" value="1"/>
</dbReference>
<accession>A0AAU7UC96</accession>
<dbReference type="PROSITE" id="PS01039">
    <property type="entry name" value="SBP_BACTERIAL_3"/>
    <property type="match status" value="1"/>
</dbReference>
<dbReference type="GO" id="GO:0030313">
    <property type="term" value="C:cell envelope"/>
    <property type="evidence" value="ECO:0007669"/>
    <property type="project" value="UniProtKB-SubCell"/>
</dbReference>